<evidence type="ECO:0000313" key="2">
    <source>
        <dbReference type="EMBL" id="GBP22489.1"/>
    </source>
</evidence>
<sequence length="125" mass="13624">MMCPYPYAAFLTNINHTFCASNALSSQLNQTSSPHLRHRSSQPRICTGAARTAPGPEPLAHEKGNGTAHNDNACQQTQMCPQRHMCANRRVHIWVHAHAPRGADAPARSISLRIFSTTSAVGRVV</sequence>
<keyword evidence="3" id="KW-1185">Reference proteome</keyword>
<evidence type="ECO:0000313" key="3">
    <source>
        <dbReference type="Proteomes" id="UP000299102"/>
    </source>
</evidence>
<dbReference type="AlphaFoldDB" id="A0A4C1U826"/>
<feature type="region of interest" description="Disordered" evidence="1">
    <location>
        <begin position="49"/>
        <end position="69"/>
    </location>
</feature>
<name>A0A4C1U826_EUMVA</name>
<proteinExistence type="predicted"/>
<gene>
    <name evidence="2" type="ORF">EVAR_78666_1</name>
</gene>
<reference evidence="2 3" key="1">
    <citation type="journal article" date="2019" name="Commun. Biol.">
        <title>The bagworm genome reveals a unique fibroin gene that provides high tensile strength.</title>
        <authorList>
            <person name="Kono N."/>
            <person name="Nakamura H."/>
            <person name="Ohtoshi R."/>
            <person name="Tomita M."/>
            <person name="Numata K."/>
            <person name="Arakawa K."/>
        </authorList>
    </citation>
    <scope>NUCLEOTIDE SEQUENCE [LARGE SCALE GENOMIC DNA]</scope>
</reference>
<dbReference type="Proteomes" id="UP000299102">
    <property type="component" value="Unassembled WGS sequence"/>
</dbReference>
<organism evidence="2 3">
    <name type="scientific">Eumeta variegata</name>
    <name type="common">Bagworm moth</name>
    <name type="synonym">Eumeta japonica</name>
    <dbReference type="NCBI Taxonomy" id="151549"/>
    <lineage>
        <taxon>Eukaryota</taxon>
        <taxon>Metazoa</taxon>
        <taxon>Ecdysozoa</taxon>
        <taxon>Arthropoda</taxon>
        <taxon>Hexapoda</taxon>
        <taxon>Insecta</taxon>
        <taxon>Pterygota</taxon>
        <taxon>Neoptera</taxon>
        <taxon>Endopterygota</taxon>
        <taxon>Lepidoptera</taxon>
        <taxon>Glossata</taxon>
        <taxon>Ditrysia</taxon>
        <taxon>Tineoidea</taxon>
        <taxon>Psychidae</taxon>
        <taxon>Oiketicinae</taxon>
        <taxon>Eumeta</taxon>
    </lineage>
</organism>
<comment type="caution">
    <text evidence="2">The sequence shown here is derived from an EMBL/GenBank/DDBJ whole genome shotgun (WGS) entry which is preliminary data.</text>
</comment>
<protein>
    <submittedName>
        <fullName evidence="2">Uncharacterized protein</fullName>
    </submittedName>
</protein>
<accession>A0A4C1U826</accession>
<dbReference type="EMBL" id="BGZK01000140">
    <property type="protein sequence ID" value="GBP22489.1"/>
    <property type="molecule type" value="Genomic_DNA"/>
</dbReference>
<evidence type="ECO:0000256" key="1">
    <source>
        <dbReference type="SAM" id="MobiDB-lite"/>
    </source>
</evidence>